<proteinExistence type="predicted"/>
<dbReference type="EMBL" id="BBZA01000061">
    <property type="protein sequence ID" value="GAP62499.1"/>
    <property type="molecule type" value="Genomic_DNA"/>
</dbReference>
<keyword evidence="2" id="KW-1185">Reference proteome</keyword>
<protein>
    <submittedName>
        <fullName evidence="1">Uncharacterized protein</fullName>
    </submittedName>
</protein>
<dbReference type="AlphaFoldDB" id="A0A0M8K899"/>
<sequence>MLVEALLRKPTQMHEQARSLLDSTFSLGVIRLPFHTSASQNTSSLQNFVLQIIVGVKDTSMQRRLRIEWRPFSHPILTLSP</sequence>
<evidence type="ECO:0000313" key="1">
    <source>
        <dbReference type="EMBL" id="GAP62499.1"/>
    </source>
</evidence>
<reference evidence="2" key="2">
    <citation type="submission" date="2015-08" db="EMBL/GenBank/DDBJ databases">
        <title>Draft Genome Sequence of a Heterotrophic Facultative Anaerobic Bacterium Ardenticatena maritima Strain 110S.</title>
        <authorList>
            <person name="Kawaichi S."/>
            <person name="Yoshida T."/>
            <person name="Sako Y."/>
            <person name="Nakamura R."/>
        </authorList>
    </citation>
    <scope>NUCLEOTIDE SEQUENCE [LARGE SCALE GENOMIC DNA]</scope>
    <source>
        <strain evidence="2">110S</strain>
    </source>
</reference>
<dbReference type="Proteomes" id="UP000037784">
    <property type="component" value="Unassembled WGS sequence"/>
</dbReference>
<comment type="caution">
    <text evidence="1">The sequence shown here is derived from an EMBL/GenBank/DDBJ whole genome shotgun (WGS) entry which is preliminary data.</text>
</comment>
<name>A0A0M8K899_9CHLR</name>
<organism evidence="1 2">
    <name type="scientific">Ardenticatena maritima</name>
    <dbReference type="NCBI Taxonomy" id="872965"/>
    <lineage>
        <taxon>Bacteria</taxon>
        <taxon>Bacillati</taxon>
        <taxon>Chloroflexota</taxon>
        <taxon>Ardenticatenia</taxon>
        <taxon>Ardenticatenales</taxon>
        <taxon>Ardenticatenaceae</taxon>
        <taxon>Ardenticatena</taxon>
    </lineage>
</organism>
<accession>A0A0M8K899</accession>
<gene>
    <name evidence="1" type="ORF">ARMA_0922</name>
</gene>
<evidence type="ECO:0000313" key="2">
    <source>
        <dbReference type="Proteomes" id="UP000037784"/>
    </source>
</evidence>
<dbReference type="InParanoid" id="A0A0M8K899"/>
<reference evidence="1 2" key="1">
    <citation type="journal article" date="2015" name="Genome Announc.">
        <title>Draft Genome Sequence of a Heterotrophic Facultative Anaerobic Thermophilic Bacterium, Ardenticatena maritima Strain 110ST.</title>
        <authorList>
            <person name="Kawaichi S."/>
            <person name="Yoshida T."/>
            <person name="Sako Y."/>
            <person name="Nakamura R."/>
        </authorList>
    </citation>
    <scope>NUCLEOTIDE SEQUENCE [LARGE SCALE GENOMIC DNA]</scope>
    <source>
        <strain evidence="1 2">110S</strain>
    </source>
</reference>